<dbReference type="PANTHER" id="PTHR30146">
    <property type="entry name" value="LACI-RELATED TRANSCRIPTIONAL REPRESSOR"/>
    <property type="match status" value="1"/>
</dbReference>
<dbReference type="SMART" id="SM00354">
    <property type="entry name" value="HTH_LACI"/>
    <property type="match status" value="1"/>
</dbReference>
<reference evidence="6" key="1">
    <citation type="journal article" date="2019" name="Int. J. Syst. Evol. Microbiol.">
        <title>The Global Catalogue of Microorganisms (GCM) 10K type strain sequencing project: providing services to taxonomists for standard genome sequencing and annotation.</title>
        <authorList>
            <consortium name="The Broad Institute Genomics Platform"/>
            <consortium name="The Broad Institute Genome Sequencing Center for Infectious Disease"/>
            <person name="Wu L."/>
            <person name="Ma J."/>
        </authorList>
    </citation>
    <scope>NUCLEOTIDE SEQUENCE [LARGE SCALE GENOMIC DNA]</scope>
    <source>
        <strain evidence="6">CCM 8904</strain>
    </source>
</reference>
<dbReference type="Gene3D" id="3.40.50.2300">
    <property type="match status" value="2"/>
</dbReference>
<dbReference type="PROSITE" id="PS50932">
    <property type="entry name" value="HTH_LACI_2"/>
    <property type="match status" value="1"/>
</dbReference>
<evidence type="ECO:0000256" key="3">
    <source>
        <dbReference type="ARBA" id="ARBA00023163"/>
    </source>
</evidence>
<dbReference type="Gene3D" id="1.10.260.40">
    <property type="entry name" value="lambda repressor-like DNA-binding domains"/>
    <property type="match status" value="1"/>
</dbReference>
<evidence type="ECO:0000256" key="1">
    <source>
        <dbReference type="ARBA" id="ARBA00023015"/>
    </source>
</evidence>
<keyword evidence="6" id="KW-1185">Reference proteome</keyword>
<keyword evidence="1" id="KW-0805">Transcription regulation</keyword>
<dbReference type="PRINTS" id="PR00036">
    <property type="entry name" value="HTHLACI"/>
</dbReference>
<dbReference type="PANTHER" id="PTHR30146:SF149">
    <property type="entry name" value="HTH-TYPE TRANSCRIPTIONAL REGULATOR EBGR"/>
    <property type="match status" value="1"/>
</dbReference>
<dbReference type="InterPro" id="IPR028082">
    <property type="entry name" value="Peripla_BP_I"/>
</dbReference>
<dbReference type="SUPFAM" id="SSF53822">
    <property type="entry name" value="Periplasmic binding protein-like I"/>
    <property type="match status" value="1"/>
</dbReference>
<proteinExistence type="predicted"/>
<keyword evidence="2 5" id="KW-0238">DNA-binding</keyword>
<keyword evidence="3" id="KW-0804">Transcription</keyword>
<accession>A0ABW1REE0</accession>
<feature type="domain" description="HTH lacI-type" evidence="4">
    <location>
        <begin position="2"/>
        <end position="59"/>
    </location>
</feature>
<evidence type="ECO:0000313" key="6">
    <source>
        <dbReference type="Proteomes" id="UP001596289"/>
    </source>
</evidence>
<evidence type="ECO:0000313" key="5">
    <source>
        <dbReference type="EMBL" id="MFC6170941.1"/>
    </source>
</evidence>
<dbReference type="CDD" id="cd01392">
    <property type="entry name" value="HTH_LacI"/>
    <property type="match status" value="1"/>
</dbReference>
<dbReference type="InterPro" id="IPR010982">
    <property type="entry name" value="Lambda_DNA-bd_dom_sf"/>
</dbReference>
<name>A0ABW1REE0_9LACO</name>
<organism evidence="5 6">
    <name type="scientific">Loigolactobacillus jiayinensis</name>
    <dbReference type="NCBI Taxonomy" id="2486016"/>
    <lineage>
        <taxon>Bacteria</taxon>
        <taxon>Bacillati</taxon>
        <taxon>Bacillota</taxon>
        <taxon>Bacilli</taxon>
        <taxon>Lactobacillales</taxon>
        <taxon>Lactobacillaceae</taxon>
        <taxon>Loigolactobacillus</taxon>
    </lineage>
</organism>
<dbReference type="Pfam" id="PF00356">
    <property type="entry name" value="LacI"/>
    <property type="match status" value="1"/>
</dbReference>
<gene>
    <name evidence="5" type="ORF">ACFQGP_10165</name>
</gene>
<dbReference type="InterPro" id="IPR000843">
    <property type="entry name" value="HTH_LacI"/>
</dbReference>
<dbReference type="SUPFAM" id="SSF47413">
    <property type="entry name" value="lambda repressor-like DNA-binding domains"/>
    <property type="match status" value="1"/>
</dbReference>
<sequence>MTTIKDIAEHAKVSPATVSRILNYDDKLSVSDETRQRVFKIAEEMNYQKKKLAKYRLKKKKIAIVQWHSNTEELGDLFYMQIQYGIEAKAHDLKFASTVYSIDQIIEKIDFDSSYIGIIAVGKFDHTEITALSRYQLPIVFIGVNTLGLGFDCVNGDYTLATRQIIDYFFTKKITDIGLLIGIEHTKTEKLVLPDPREQTYKTYLEKLGYFNDKLIFAGDFTPQSGYNLMQQAITELGTDLPHGFIIGNDTMAIGAIHALQEADIKIPERVSLISFNDISIAQFTNPTLSTVHAYTETLGENAVSLLLERVAEPDAVPHMLTFASKLILRASSL</sequence>
<comment type="caution">
    <text evidence="5">The sequence shown here is derived from an EMBL/GenBank/DDBJ whole genome shotgun (WGS) entry which is preliminary data.</text>
</comment>
<dbReference type="CDD" id="cd01544">
    <property type="entry name" value="PBP1_GalR"/>
    <property type="match status" value="1"/>
</dbReference>
<dbReference type="Pfam" id="PF13377">
    <property type="entry name" value="Peripla_BP_3"/>
    <property type="match status" value="1"/>
</dbReference>
<dbReference type="Proteomes" id="UP001596289">
    <property type="component" value="Unassembled WGS sequence"/>
</dbReference>
<dbReference type="PROSITE" id="PS00356">
    <property type="entry name" value="HTH_LACI_1"/>
    <property type="match status" value="1"/>
</dbReference>
<evidence type="ECO:0000256" key="2">
    <source>
        <dbReference type="ARBA" id="ARBA00023125"/>
    </source>
</evidence>
<evidence type="ECO:0000259" key="4">
    <source>
        <dbReference type="PROSITE" id="PS50932"/>
    </source>
</evidence>
<dbReference type="InterPro" id="IPR046335">
    <property type="entry name" value="LacI/GalR-like_sensor"/>
</dbReference>
<protein>
    <submittedName>
        <fullName evidence="5">LacI family DNA-binding transcriptional regulator</fullName>
    </submittedName>
</protein>
<dbReference type="GO" id="GO:0003677">
    <property type="term" value="F:DNA binding"/>
    <property type="evidence" value="ECO:0007669"/>
    <property type="project" value="UniProtKB-KW"/>
</dbReference>
<dbReference type="RefSeq" id="WP_125552432.1">
    <property type="nucleotide sequence ID" value="NZ_JBHSSL010000056.1"/>
</dbReference>
<dbReference type="EMBL" id="JBHSSL010000056">
    <property type="protein sequence ID" value="MFC6170941.1"/>
    <property type="molecule type" value="Genomic_DNA"/>
</dbReference>